<dbReference type="OrthoDB" id="9811798at2"/>
<dbReference type="PANTHER" id="PTHR42829:SF2">
    <property type="entry name" value="NADH-UBIQUINONE OXIDOREDUCTASE CHAIN 5"/>
    <property type="match status" value="1"/>
</dbReference>
<evidence type="ECO:0000256" key="8">
    <source>
        <dbReference type="SAM" id="Phobius"/>
    </source>
</evidence>
<sequence length="718" mass="78473">METILLFAPLVGALICGFSWRLIGEQAACVTATGFLFLSCLLSWIIFLTFDPAAHENGYYSEPLFTWIASGSLDTSWGIRIDRLTAIMLIVITTVSALVHLYSFGYMAHDENFKEGESYRPRFFAYLSFFTFTMLVLVTADNLLQLFFGWEGVGVASYLLIGFYYRKPSAGAAAMKAFIVNRVGDFGFLLGIFALFWMTDSINFDVILAMGPELAEMTFSFLGYEVNAANTIAMLLFIGAMGKSAQLFLHTWLPDAMEGPTPVSALIHAATMVTAGVFLVCRMSPIMEYAPFATNLIIIVGAATAFFAATVGLVQNDIKRVIAYSTCSQLGYMFVAAGVGVYSVAMFHLFTHAFFKAMLFLGAGSVIHAMHHEQDMRNYGGLRKKIPYTFWAMMIGTLAITGVGIPLTYIGFAGFFSKDAVIESAFAFGGDLGQYAFWLLVIAAAFTSFYSWRLMFLTFFGEPRGDKHTHDHAHESPWTMLAPLGVLALGAVFSGFIWYNSFFGHTDEVGEFFGVEYAEAGAHAAEGEHAAGDSHGANADAPAAEGEDHGGEAAYAEEAEHHYVLIGAPGEGAIHAAPGNDVLNEAHEVPTWVKFSPFIAMLLGLAMAILFYLVSPRLPKIWAETNPILYRFLLNKWYFDEIYDAIFVRPAVALGRLLWKSGDGKVIDGGINGLAMGIIPFITRLAGRAQSGYIFHYAFAMVLGIVVLITWATLSIGG</sequence>
<protein>
    <submittedName>
        <fullName evidence="11">NADH-quinone oxidoreductase subunit L</fullName>
        <ecNumber evidence="11">1.6.5.3</ecNumber>
    </submittedName>
</protein>
<dbReference type="NCBIfam" id="TIGR01974">
    <property type="entry name" value="NDH_I_L"/>
    <property type="match status" value="1"/>
</dbReference>
<dbReference type="GO" id="GO:0003954">
    <property type="term" value="F:NADH dehydrogenase activity"/>
    <property type="evidence" value="ECO:0007669"/>
    <property type="project" value="TreeGrafter"/>
</dbReference>
<dbReference type="Pfam" id="PF00361">
    <property type="entry name" value="Proton_antipo_M"/>
    <property type="match status" value="1"/>
</dbReference>
<feature type="compositionally biased region" description="Low complexity" evidence="7">
    <location>
        <begin position="533"/>
        <end position="544"/>
    </location>
</feature>
<dbReference type="InterPro" id="IPR003945">
    <property type="entry name" value="NU5C-like"/>
</dbReference>
<dbReference type="Proteomes" id="UP000281343">
    <property type="component" value="Unassembled WGS sequence"/>
</dbReference>
<dbReference type="Gene3D" id="1.20.5.2700">
    <property type="match status" value="1"/>
</dbReference>
<feature type="transmembrane region" description="Helical" evidence="8">
    <location>
        <begin position="349"/>
        <end position="369"/>
    </location>
</feature>
<gene>
    <name evidence="11" type="ORF">D9R08_04800</name>
</gene>
<dbReference type="PRINTS" id="PR01434">
    <property type="entry name" value="NADHDHGNASE5"/>
</dbReference>
<feature type="domain" description="NADH-Ubiquinone oxidoreductase (complex I) chain 5 N-terminal" evidence="10">
    <location>
        <begin position="67"/>
        <end position="113"/>
    </location>
</feature>
<feature type="transmembrane region" description="Helical" evidence="8">
    <location>
        <begin position="595"/>
        <end position="614"/>
    </location>
</feature>
<evidence type="ECO:0000313" key="11">
    <source>
        <dbReference type="EMBL" id="RMA42970.1"/>
    </source>
</evidence>
<feature type="transmembrane region" description="Helical" evidence="8">
    <location>
        <begin position="321"/>
        <end position="343"/>
    </location>
</feature>
<evidence type="ECO:0000256" key="6">
    <source>
        <dbReference type="RuleBase" id="RU000320"/>
    </source>
</evidence>
<evidence type="ECO:0000259" key="10">
    <source>
        <dbReference type="Pfam" id="PF00662"/>
    </source>
</evidence>
<feature type="transmembrane region" description="Helical" evidence="8">
    <location>
        <begin position="265"/>
        <end position="286"/>
    </location>
</feature>
<reference evidence="11 12" key="1">
    <citation type="submission" date="2018-10" db="EMBL/GenBank/DDBJ databases">
        <authorList>
            <person name="Jung H.S."/>
            <person name="Jeon C.O."/>
        </authorList>
    </citation>
    <scope>NUCLEOTIDE SEQUENCE [LARGE SCALE GENOMIC DNA]</scope>
    <source>
        <strain evidence="11 12">MA-7-27</strain>
    </source>
</reference>
<feature type="transmembrane region" description="Helical" evidence="8">
    <location>
        <begin position="146"/>
        <end position="165"/>
    </location>
</feature>
<keyword evidence="3 6" id="KW-0812">Transmembrane</keyword>
<feature type="domain" description="NADH:quinone oxidoreductase/Mrp antiporter transmembrane" evidence="9">
    <location>
        <begin position="140"/>
        <end position="444"/>
    </location>
</feature>
<keyword evidence="5 8" id="KW-0472">Membrane</keyword>
<dbReference type="EMBL" id="RCNT01000002">
    <property type="protein sequence ID" value="RMA42970.1"/>
    <property type="molecule type" value="Genomic_DNA"/>
</dbReference>
<dbReference type="GO" id="GO:0008137">
    <property type="term" value="F:NADH dehydrogenase (ubiquinone) activity"/>
    <property type="evidence" value="ECO:0007669"/>
    <property type="project" value="InterPro"/>
</dbReference>
<dbReference type="InterPro" id="IPR001750">
    <property type="entry name" value="ND/Mrp_TM"/>
</dbReference>
<feature type="transmembrane region" description="Helical" evidence="8">
    <location>
        <begin position="84"/>
        <end position="102"/>
    </location>
</feature>
<keyword evidence="12" id="KW-1185">Reference proteome</keyword>
<feature type="transmembrane region" description="Helical" evidence="8">
    <location>
        <begin position="123"/>
        <end position="140"/>
    </location>
</feature>
<evidence type="ECO:0000259" key="9">
    <source>
        <dbReference type="Pfam" id="PF00361"/>
    </source>
</evidence>
<evidence type="ECO:0000256" key="5">
    <source>
        <dbReference type="ARBA" id="ARBA00023136"/>
    </source>
</evidence>
<comment type="caution">
    <text evidence="11">The sequence shown here is derived from an EMBL/GenBank/DDBJ whole genome shotgun (WGS) entry which is preliminary data.</text>
</comment>
<feature type="transmembrane region" description="Helical" evidence="8">
    <location>
        <begin position="186"/>
        <end position="211"/>
    </location>
</feature>
<feature type="transmembrane region" description="Helical" evidence="8">
    <location>
        <begin position="292"/>
        <end position="314"/>
    </location>
</feature>
<feature type="transmembrane region" description="Helical" evidence="8">
    <location>
        <begin position="694"/>
        <end position="714"/>
    </location>
</feature>
<evidence type="ECO:0000313" key="12">
    <source>
        <dbReference type="Proteomes" id="UP000281343"/>
    </source>
</evidence>
<dbReference type="EC" id="1.6.5.3" evidence="11"/>
<dbReference type="GO" id="GO:0042773">
    <property type="term" value="P:ATP synthesis coupled electron transport"/>
    <property type="evidence" value="ECO:0007669"/>
    <property type="project" value="InterPro"/>
</dbReference>
<comment type="function">
    <text evidence="1">NDH-1 shuttles electrons from NADH, via FMN and iron-sulfur (Fe-S) centers, to quinones in the respiratory chain. The immediate electron acceptor for the enzyme in this species is believed to be ubiquinone. Couples the redox reaction to proton translocation (for every two electrons transferred, four hydrogen ions are translocated across the cytoplasmic membrane), and thus conserves the redox energy in a proton gradient.</text>
</comment>
<feature type="transmembrane region" description="Helical" evidence="8">
    <location>
        <begin position="6"/>
        <end position="23"/>
    </location>
</feature>
<dbReference type="PANTHER" id="PTHR42829">
    <property type="entry name" value="NADH-UBIQUINONE OXIDOREDUCTASE CHAIN 5"/>
    <property type="match status" value="1"/>
</dbReference>
<dbReference type="GO" id="GO:0015990">
    <property type="term" value="P:electron transport coupled proton transport"/>
    <property type="evidence" value="ECO:0007669"/>
    <property type="project" value="TreeGrafter"/>
</dbReference>
<dbReference type="NCBIfam" id="NF005141">
    <property type="entry name" value="PRK06590.1"/>
    <property type="match status" value="1"/>
</dbReference>
<dbReference type="InterPro" id="IPR001516">
    <property type="entry name" value="Proton_antipo_N"/>
</dbReference>
<dbReference type="PRINTS" id="PR01435">
    <property type="entry name" value="NPOXDRDTASE5"/>
</dbReference>
<comment type="subcellular location">
    <subcellularLocation>
        <location evidence="2">Endomembrane system</location>
        <topology evidence="2">Multi-pass membrane protein</topology>
    </subcellularLocation>
    <subcellularLocation>
        <location evidence="6">Membrane</location>
        <topology evidence="6">Multi-pass membrane protein</topology>
    </subcellularLocation>
</comment>
<feature type="transmembrane region" description="Helical" evidence="8">
    <location>
        <begin position="30"/>
        <end position="50"/>
    </location>
</feature>
<evidence type="ECO:0000256" key="2">
    <source>
        <dbReference type="ARBA" id="ARBA00004127"/>
    </source>
</evidence>
<keyword evidence="11" id="KW-0560">Oxidoreductase</keyword>
<feature type="transmembrane region" description="Helical" evidence="8">
    <location>
        <begin position="481"/>
        <end position="499"/>
    </location>
</feature>
<feature type="transmembrane region" description="Helical" evidence="8">
    <location>
        <begin position="390"/>
        <end position="415"/>
    </location>
</feature>
<evidence type="ECO:0000256" key="4">
    <source>
        <dbReference type="ARBA" id="ARBA00022989"/>
    </source>
</evidence>
<dbReference type="GO" id="GO:0012505">
    <property type="term" value="C:endomembrane system"/>
    <property type="evidence" value="ECO:0007669"/>
    <property type="project" value="UniProtKB-SubCell"/>
</dbReference>
<evidence type="ECO:0000256" key="3">
    <source>
        <dbReference type="ARBA" id="ARBA00022692"/>
    </source>
</evidence>
<evidence type="ECO:0000256" key="7">
    <source>
        <dbReference type="SAM" id="MobiDB-lite"/>
    </source>
</evidence>
<feature type="transmembrane region" description="Helical" evidence="8">
    <location>
        <begin position="435"/>
        <end position="460"/>
    </location>
</feature>
<dbReference type="RefSeq" id="WP_121896907.1">
    <property type="nucleotide sequence ID" value="NZ_RCNT01000002.1"/>
</dbReference>
<organism evidence="11 12">
    <name type="scientific">Rhodophyticola porphyridii</name>
    <dbReference type="NCBI Taxonomy" id="1852017"/>
    <lineage>
        <taxon>Bacteria</taxon>
        <taxon>Pseudomonadati</taxon>
        <taxon>Pseudomonadota</taxon>
        <taxon>Alphaproteobacteria</taxon>
        <taxon>Rhodobacterales</taxon>
        <taxon>Roseobacteraceae</taxon>
        <taxon>Rhodophyticola</taxon>
    </lineage>
</organism>
<dbReference type="AlphaFoldDB" id="A0A3L9YJK0"/>
<dbReference type="Pfam" id="PF00662">
    <property type="entry name" value="Proton_antipo_N"/>
    <property type="match status" value="1"/>
</dbReference>
<name>A0A3L9YJK0_9RHOB</name>
<dbReference type="InterPro" id="IPR018393">
    <property type="entry name" value="NADHpl_OxRdtase_5_subgr"/>
</dbReference>
<evidence type="ECO:0000256" key="1">
    <source>
        <dbReference type="ARBA" id="ARBA00002378"/>
    </source>
</evidence>
<dbReference type="GO" id="GO:0016020">
    <property type="term" value="C:membrane"/>
    <property type="evidence" value="ECO:0007669"/>
    <property type="project" value="UniProtKB-SubCell"/>
</dbReference>
<feature type="region of interest" description="Disordered" evidence="7">
    <location>
        <begin position="528"/>
        <end position="550"/>
    </location>
</feature>
<keyword evidence="4 8" id="KW-1133">Transmembrane helix</keyword>
<accession>A0A3L9YJK0</accession>
<proteinExistence type="predicted"/>